<dbReference type="GO" id="GO:0000160">
    <property type="term" value="P:phosphorelay signal transduction system"/>
    <property type="evidence" value="ECO:0007669"/>
    <property type="project" value="InterPro"/>
</dbReference>
<sequence>MAHFLLVDDETTIRQHYRTLLEPRGHTCVEAGSYSEALGYIEASECGDQSAFDLIILDHDINPKYGSDLVRDAREILGSNCCKYNFIVSTGFPDTNLAVMYNRLGALGHFIKPIDRHIAMFWTTLESALNDERRSIHTGIEQLKKLTATRQDEVVKTNIGIHTAARDKYGLLQTCADWLELLANGEQYERLDSAVTDLRSLLRQRSISLHDYFYLLSRRRLKYSI</sequence>
<dbReference type="KEGG" id="glj:GKIL_3006"/>
<name>U5QJT4_GLOK1</name>
<dbReference type="CDD" id="cd00156">
    <property type="entry name" value="REC"/>
    <property type="match status" value="1"/>
</dbReference>
<protein>
    <submittedName>
        <fullName evidence="3">Two component, sigma54 specific, transcriptional regulator, Fis family</fullName>
    </submittedName>
</protein>
<reference evidence="3 4" key="1">
    <citation type="journal article" date="2013" name="PLoS ONE">
        <title>Cultivation and Complete Genome Sequencing of Gloeobacter kilaueensis sp. nov., from a Lava Cave in Kilauea Caldera, Hawai'i.</title>
        <authorList>
            <person name="Saw J.H."/>
            <person name="Schatz M."/>
            <person name="Brown M.V."/>
            <person name="Kunkel D.D."/>
            <person name="Foster J.S."/>
            <person name="Shick H."/>
            <person name="Christensen S."/>
            <person name="Hou S."/>
            <person name="Wan X."/>
            <person name="Donachie S.P."/>
        </authorList>
    </citation>
    <scope>NUCLEOTIDE SEQUENCE [LARGE SCALE GENOMIC DNA]</scope>
    <source>
        <strain evidence="4">JS</strain>
    </source>
</reference>
<feature type="modified residue" description="4-aspartylphosphate" evidence="1">
    <location>
        <position position="58"/>
    </location>
</feature>
<evidence type="ECO:0000313" key="4">
    <source>
        <dbReference type="Proteomes" id="UP000017396"/>
    </source>
</evidence>
<dbReference type="InterPro" id="IPR001789">
    <property type="entry name" value="Sig_transdc_resp-reg_receiver"/>
</dbReference>
<accession>U5QJT4</accession>
<dbReference type="Gene3D" id="3.40.50.2300">
    <property type="match status" value="1"/>
</dbReference>
<proteinExistence type="predicted"/>
<dbReference type="RefSeq" id="WP_023174498.1">
    <property type="nucleotide sequence ID" value="NC_022600.1"/>
</dbReference>
<dbReference type="HOGENOM" id="CLU_1228492_0_0_3"/>
<dbReference type="OrthoDB" id="9803970at2"/>
<dbReference type="eggNOG" id="COG0745">
    <property type="taxonomic scope" value="Bacteria"/>
</dbReference>
<feature type="domain" description="Response regulatory" evidence="2">
    <location>
        <begin position="3"/>
        <end position="127"/>
    </location>
</feature>
<dbReference type="Proteomes" id="UP000017396">
    <property type="component" value="Chromosome"/>
</dbReference>
<dbReference type="InterPro" id="IPR011006">
    <property type="entry name" value="CheY-like_superfamily"/>
</dbReference>
<dbReference type="Pfam" id="PF00072">
    <property type="entry name" value="Response_reg"/>
    <property type="match status" value="1"/>
</dbReference>
<dbReference type="EMBL" id="CP003587">
    <property type="protein sequence ID" value="AGY59252.1"/>
    <property type="molecule type" value="Genomic_DNA"/>
</dbReference>
<dbReference type="PROSITE" id="PS50110">
    <property type="entry name" value="RESPONSE_REGULATORY"/>
    <property type="match status" value="1"/>
</dbReference>
<dbReference type="AlphaFoldDB" id="U5QJT4"/>
<dbReference type="SUPFAM" id="SSF52172">
    <property type="entry name" value="CheY-like"/>
    <property type="match status" value="1"/>
</dbReference>
<keyword evidence="4" id="KW-1185">Reference proteome</keyword>
<organism evidence="3 4">
    <name type="scientific">Gloeobacter kilaueensis (strain ATCC BAA-2537 / CCAP 1431/1 / ULC 316 / JS1)</name>
    <dbReference type="NCBI Taxonomy" id="1183438"/>
    <lineage>
        <taxon>Bacteria</taxon>
        <taxon>Bacillati</taxon>
        <taxon>Cyanobacteriota</taxon>
        <taxon>Cyanophyceae</taxon>
        <taxon>Gloeobacterales</taxon>
        <taxon>Gloeobacteraceae</taxon>
        <taxon>Gloeobacter</taxon>
    </lineage>
</organism>
<evidence type="ECO:0000256" key="1">
    <source>
        <dbReference type="PROSITE-ProRule" id="PRU00169"/>
    </source>
</evidence>
<dbReference type="STRING" id="1183438.GKIL_3006"/>
<evidence type="ECO:0000259" key="2">
    <source>
        <dbReference type="PROSITE" id="PS50110"/>
    </source>
</evidence>
<gene>
    <name evidence="3" type="ORF">GKIL_3006</name>
</gene>
<evidence type="ECO:0000313" key="3">
    <source>
        <dbReference type="EMBL" id="AGY59252.1"/>
    </source>
</evidence>
<keyword evidence="1" id="KW-0597">Phosphoprotein</keyword>
<dbReference type="SMART" id="SM00448">
    <property type="entry name" value="REC"/>
    <property type="match status" value="1"/>
</dbReference>